<name>A0ABQ2CZG9_9DEIO</name>
<gene>
    <name evidence="4" type="ORF">GCM10008938_18350</name>
</gene>
<evidence type="ECO:0000259" key="3">
    <source>
        <dbReference type="SMART" id="SM01027"/>
    </source>
</evidence>
<organism evidence="4 5">
    <name type="scientific">Deinococcus roseus</name>
    <dbReference type="NCBI Taxonomy" id="392414"/>
    <lineage>
        <taxon>Bacteria</taxon>
        <taxon>Thermotogati</taxon>
        <taxon>Deinococcota</taxon>
        <taxon>Deinococci</taxon>
        <taxon>Deinococcales</taxon>
        <taxon>Deinococcaceae</taxon>
        <taxon>Deinococcus</taxon>
    </lineage>
</organism>
<proteinExistence type="predicted"/>
<dbReference type="EMBL" id="BMOD01000005">
    <property type="protein sequence ID" value="GGJ32469.1"/>
    <property type="molecule type" value="Genomic_DNA"/>
</dbReference>
<dbReference type="InterPro" id="IPR001279">
    <property type="entry name" value="Metallo-B-lactamas"/>
</dbReference>
<dbReference type="InterPro" id="IPR011108">
    <property type="entry name" value="RMMBL"/>
</dbReference>
<comment type="caution">
    <text evidence="4">The sequence shown here is derived from an EMBL/GenBank/DDBJ whole genome shotgun (WGS) entry which is preliminary data.</text>
</comment>
<dbReference type="InterPro" id="IPR036866">
    <property type="entry name" value="RibonucZ/Hydroxyglut_hydro"/>
</dbReference>
<evidence type="ECO:0000313" key="5">
    <source>
        <dbReference type="Proteomes" id="UP000632222"/>
    </source>
</evidence>
<accession>A0ABQ2CZG9</accession>
<dbReference type="RefSeq" id="WP_189002386.1">
    <property type="nucleotide sequence ID" value="NZ_BMOD01000005.1"/>
</dbReference>
<dbReference type="Pfam" id="PF00753">
    <property type="entry name" value="Lactamase_B"/>
    <property type="match status" value="1"/>
</dbReference>
<dbReference type="PANTHER" id="PTHR11203:SF37">
    <property type="entry name" value="INTEGRATOR COMPLEX SUBUNIT 11"/>
    <property type="match status" value="1"/>
</dbReference>
<dbReference type="Gene3D" id="3.60.15.10">
    <property type="entry name" value="Ribonuclease Z/Hydroxyacylglutathione hydrolase-like"/>
    <property type="match status" value="1"/>
</dbReference>
<dbReference type="PANTHER" id="PTHR11203">
    <property type="entry name" value="CLEAVAGE AND POLYADENYLATION SPECIFICITY FACTOR FAMILY MEMBER"/>
    <property type="match status" value="1"/>
</dbReference>
<dbReference type="Pfam" id="PF10996">
    <property type="entry name" value="Beta-Casp"/>
    <property type="match status" value="1"/>
</dbReference>
<keyword evidence="5" id="KW-1185">Reference proteome</keyword>
<evidence type="ECO:0000313" key="4">
    <source>
        <dbReference type="EMBL" id="GGJ32469.1"/>
    </source>
</evidence>
<dbReference type="CDD" id="cd16295">
    <property type="entry name" value="TTHA0252-CPSF-like_MBL-fold"/>
    <property type="match status" value="1"/>
</dbReference>
<dbReference type="SUPFAM" id="SSF56281">
    <property type="entry name" value="Metallo-hydrolase/oxidoreductase"/>
    <property type="match status" value="1"/>
</dbReference>
<evidence type="ECO:0000259" key="2">
    <source>
        <dbReference type="SMART" id="SM00849"/>
    </source>
</evidence>
<dbReference type="Proteomes" id="UP000632222">
    <property type="component" value="Unassembled WGS sequence"/>
</dbReference>
<evidence type="ECO:0000256" key="1">
    <source>
        <dbReference type="ARBA" id="ARBA00022801"/>
    </source>
</evidence>
<dbReference type="SMART" id="SM01027">
    <property type="entry name" value="Beta-Casp"/>
    <property type="match status" value="1"/>
</dbReference>
<dbReference type="Gene3D" id="3.40.50.10890">
    <property type="match status" value="1"/>
</dbReference>
<feature type="domain" description="Metallo-beta-lactamase" evidence="2">
    <location>
        <begin position="13"/>
        <end position="231"/>
    </location>
</feature>
<feature type="domain" description="Beta-Casp" evidence="3">
    <location>
        <begin position="251"/>
        <end position="376"/>
    </location>
</feature>
<keyword evidence="1" id="KW-0378">Hydrolase</keyword>
<reference evidence="5" key="1">
    <citation type="journal article" date="2019" name="Int. J. Syst. Evol. Microbiol.">
        <title>The Global Catalogue of Microorganisms (GCM) 10K type strain sequencing project: providing services to taxonomists for standard genome sequencing and annotation.</title>
        <authorList>
            <consortium name="The Broad Institute Genomics Platform"/>
            <consortium name="The Broad Institute Genome Sequencing Center for Infectious Disease"/>
            <person name="Wu L."/>
            <person name="Ma J."/>
        </authorList>
    </citation>
    <scope>NUCLEOTIDE SEQUENCE [LARGE SCALE GENOMIC DNA]</scope>
    <source>
        <strain evidence="5">JCM 14370</strain>
    </source>
</reference>
<dbReference type="SMART" id="SM00849">
    <property type="entry name" value="Lactamase_B"/>
    <property type="match status" value="1"/>
</dbReference>
<sequence>MHITSYGAAETVTGSCHLLETAGKRILIDCGLYQGSRELDDLNQQPLPFDAASLDVVLVTHGHLDHVGRLPLLIKGGYQGKIHCTPATRAVTEIILRDAAHIAEEDHERDLRKARRQGREHEVKPPLYQTPDIDLLMERLQPDASWEKPLEFEGIQIRFHPAGHVLGSAWIEIEHEGQKVVFSGDLGNRESPVEADFLLPGPCNAVVIESTYGNRLHRSQKETVDEFAGVLKESLRKDGKVLIPSFALERTQNILYVLRQLQEEGRIPLTPIYLDSPMGSRITRLYETLGGEFNPDVEHDLQEGDRPFSPENLHVTASTAESRMLNDLKGGAIILAGSGMLTGGRIVHHLKHHLWKDTTSLVIVGYQSPNSLGGRLIAGAEKVRIHGEEVLVRASVHTIGGFSAHADQDDLLAFLAPTGNARVHLVHGDLQVMQVFQQVLEAAGREVTINKYAQSYPVAEP</sequence>
<protein>
    <submittedName>
        <fullName evidence="4">Cleavage protein</fullName>
    </submittedName>
</protein>
<dbReference type="Pfam" id="PF07521">
    <property type="entry name" value="RMMBL"/>
    <property type="match status" value="1"/>
</dbReference>
<dbReference type="InterPro" id="IPR022712">
    <property type="entry name" value="Beta_Casp"/>
</dbReference>
<dbReference type="InterPro" id="IPR050698">
    <property type="entry name" value="MBL"/>
</dbReference>